<gene>
    <name evidence="2" type="ORF">GO621_09900</name>
</gene>
<comment type="similarity">
    <text evidence="1">Belongs to the UPF0301 (AlgH) family.</text>
</comment>
<proteinExistence type="inferred from homology"/>
<dbReference type="InterPro" id="IPR003774">
    <property type="entry name" value="AlgH-like"/>
</dbReference>
<evidence type="ECO:0000313" key="3">
    <source>
        <dbReference type="Proteomes" id="UP000462014"/>
    </source>
</evidence>
<dbReference type="SUPFAM" id="SSF143456">
    <property type="entry name" value="VC0467-like"/>
    <property type="match status" value="1"/>
</dbReference>
<protein>
    <submittedName>
        <fullName evidence="2">YqgE/AlgH family protein</fullName>
    </submittedName>
</protein>
<dbReference type="RefSeq" id="WP_157566552.1">
    <property type="nucleotide sequence ID" value="NZ_WPIK01000008.1"/>
</dbReference>
<name>A0A7K1SXW0_9SPHI</name>
<sequence length="187" mass="21060">MLNTLKPAAGRLLIAEPFMLDPEFKRSVILITEYAEQGVVGFVLNHPSGLYINDAIIDFPETDTKLFTGGPCNNERLHFLHRCPEKVSGGIDIGNGIFWGGDFEEVKTMFKLNLITADEIKFFLGYSGWGAEQLDKELSLNSWIVSDQFDKGLIFSDEEEDLWKEAVTNLGDRYAHIVNFPSNPQLN</sequence>
<dbReference type="Gene3D" id="3.40.1740.10">
    <property type="entry name" value="VC0467-like"/>
    <property type="match status" value="1"/>
</dbReference>
<keyword evidence="3" id="KW-1185">Reference proteome</keyword>
<comment type="caution">
    <text evidence="2">The sequence shown here is derived from an EMBL/GenBank/DDBJ whole genome shotgun (WGS) entry which is preliminary data.</text>
</comment>
<dbReference type="EMBL" id="WPIK01000008">
    <property type="protein sequence ID" value="MVN21850.1"/>
    <property type="molecule type" value="Genomic_DNA"/>
</dbReference>
<organism evidence="2 3">
    <name type="scientific">Mucilaginibacter arboris</name>
    <dbReference type="NCBI Taxonomy" id="2682090"/>
    <lineage>
        <taxon>Bacteria</taxon>
        <taxon>Pseudomonadati</taxon>
        <taxon>Bacteroidota</taxon>
        <taxon>Sphingobacteriia</taxon>
        <taxon>Sphingobacteriales</taxon>
        <taxon>Sphingobacteriaceae</taxon>
        <taxon>Mucilaginibacter</taxon>
    </lineage>
</organism>
<dbReference type="Pfam" id="PF02622">
    <property type="entry name" value="DUF179"/>
    <property type="match status" value="1"/>
</dbReference>
<dbReference type="GO" id="GO:0005829">
    <property type="term" value="C:cytosol"/>
    <property type="evidence" value="ECO:0007669"/>
    <property type="project" value="TreeGrafter"/>
</dbReference>
<dbReference type="Proteomes" id="UP000462014">
    <property type="component" value="Unassembled WGS sequence"/>
</dbReference>
<reference evidence="2 3" key="1">
    <citation type="submission" date="2019-12" db="EMBL/GenBank/DDBJ databases">
        <title>Mucilaginibacter sp. HMF7410 genome sequencing and assembly.</title>
        <authorList>
            <person name="Kang H."/>
            <person name="Cha I."/>
            <person name="Kim H."/>
            <person name="Joh K."/>
        </authorList>
    </citation>
    <scope>NUCLEOTIDE SEQUENCE [LARGE SCALE GENOMIC DNA]</scope>
    <source>
        <strain evidence="2 3">HMF7410</strain>
    </source>
</reference>
<dbReference type="AlphaFoldDB" id="A0A7K1SXW0"/>
<dbReference type="PANTHER" id="PTHR30327">
    <property type="entry name" value="UNCHARACTERIZED PROTEIN YQGE"/>
    <property type="match status" value="1"/>
</dbReference>
<accession>A0A7K1SXW0</accession>
<evidence type="ECO:0000313" key="2">
    <source>
        <dbReference type="EMBL" id="MVN21850.1"/>
    </source>
</evidence>
<dbReference type="PANTHER" id="PTHR30327:SF1">
    <property type="entry name" value="UPF0301 PROTEIN YQGE"/>
    <property type="match status" value="1"/>
</dbReference>
<evidence type="ECO:0000256" key="1">
    <source>
        <dbReference type="ARBA" id="ARBA00009600"/>
    </source>
</evidence>